<feature type="transmembrane region" description="Helical" evidence="2">
    <location>
        <begin position="91"/>
        <end position="110"/>
    </location>
</feature>
<feature type="region of interest" description="Disordered" evidence="1">
    <location>
        <begin position="1263"/>
        <end position="1298"/>
    </location>
</feature>
<name>A0AAW1RBA8_9CHLO</name>
<organism evidence="3 4">
    <name type="scientific">Apatococcus lobatus</name>
    <dbReference type="NCBI Taxonomy" id="904363"/>
    <lineage>
        <taxon>Eukaryota</taxon>
        <taxon>Viridiplantae</taxon>
        <taxon>Chlorophyta</taxon>
        <taxon>core chlorophytes</taxon>
        <taxon>Trebouxiophyceae</taxon>
        <taxon>Chlorellales</taxon>
        <taxon>Chlorellaceae</taxon>
        <taxon>Apatococcus</taxon>
    </lineage>
</organism>
<feature type="compositionally biased region" description="Low complexity" evidence="1">
    <location>
        <begin position="1111"/>
        <end position="1121"/>
    </location>
</feature>
<feature type="compositionally biased region" description="Basic and acidic residues" evidence="1">
    <location>
        <begin position="1288"/>
        <end position="1297"/>
    </location>
</feature>
<dbReference type="InterPro" id="IPR027417">
    <property type="entry name" value="P-loop_NTPase"/>
</dbReference>
<feature type="region of interest" description="Disordered" evidence="1">
    <location>
        <begin position="1042"/>
        <end position="1095"/>
    </location>
</feature>
<feature type="compositionally biased region" description="Low complexity" evidence="1">
    <location>
        <begin position="758"/>
        <end position="778"/>
    </location>
</feature>
<dbReference type="Proteomes" id="UP001438707">
    <property type="component" value="Unassembled WGS sequence"/>
</dbReference>
<feature type="compositionally biased region" description="Low complexity" evidence="1">
    <location>
        <begin position="796"/>
        <end position="818"/>
    </location>
</feature>
<feature type="compositionally biased region" description="Low complexity" evidence="1">
    <location>
        <begin position="1072"/>
        <end position="1085"/>
    </location>
</feature>
<feature type="region of interest" description="Disordered" evidence="1">
    <location>
        <begin position="1108"/>
        <end position="1148"/>
    </location>
</feature>
<feature type="compositionally biased region" description="Polar residues" evidence="1">
    <location>
        <begin position="683"/>
        <end position="694"/>
    </location>
</feature>
<feature type="transmembrane region" description="Helical" evidence="2">
    <location>
        <begin position="302"/>
        <end position="324"/>
    </location>
</feature>
<evidence type="ECO:0000313" key="3">
    <source>
        <dbReference type="EMBL" id="KAK9831108.1"/>
    </source>
</evidence>
<feature type="region of interest" description="Disordered" evidence="1">
    <location>
        <begin position="1474"/>
        <end position="1513"/>
    </location>
</feature>
<keyword evidence="2" id="KW-0472">Membrane</keyword>
<feature type="region of interest" description="Disordered" evidence="1">
    <location>
        <begin position="1174"/>
        <end position="1197"/>
    </location>
</feature>
<feature type="compositionally biased region" description="Polar residues" evidence="1">
    <location>
        <begin position="587"/>
        <end position="598"/>
    </location>
</feature>
<feature type="region of interest" description="Disordered" evidence="1">
    <location>
        <begin position="913"/>
        <end position="939"/>
    </location>
</feature>
<feature type="transmembrane region" description="Helical" evidence="2">
    <location>
        <begin position="1745"/>
        <end position="1766"/>
    </location>
</feature>
<dbReference type="Gene3D" id="3.40.50.300">
    <property type="entry name" value="P-loop containing nucleotide triphosphate hydrolases"/>
    <property type="match status" value="1"/>
</dbReference>
<feature type="region of interest" description="Disordered" evidence="1">
    <location>
        <begin position="646"/>
        <end position="714"/>
    </location>
</feature>
<feature type="compositionally biased region" description="Polar residues" evidence="1">
    <location>
        <begin position="661"/>
        <end position="671"/>
    </location>
</feature>
<feature type="transmembrane region" description="Helical" evidence="2">
    <location>
        <begin position="1773"/>
        <end position="1794"/>
    </location>
</feature>
<dbReference type="SUPFAM" id="SSF52540">
    <property type="entry name" value="P-loop containing nucleoside triphosphate hydrolases"/>
    <property type="match status" value="1"/>
</dbReference>
<proteinExistence type="predicted"/>
<keyword evidence="2" id="KW-1133">Transmembrane helix</keyword>
<accession>A0AAW1RBA8</accession>
<dbReference type="EMBL" id="JALJOS010000014">
    <property type="protein sequence ID" value="KAK9831108.1"/>
    <property type="molecule type" value="Genomic_DNA"/>
</dbReference>
<feature type="transmembrane region" description="Helical" evidence="2">
    <location>
        <begin position="1710"/>
        <end position="1733"/>
    </location>
</feature>
<feature type="transmembrane region" description="Helical" evidence="2">
    <location>
        <begin position="1661"/>
        <end position="1680"/>
    </location>
</feature>
<gene>
    <name evidence="3" type="ORF">WJX74_003615</name>
</gene>
<keyword evidence="4" id="KW-1185">Reference proteome</keyword>
<comment type="caution">
    <text evidence="3">The sequence shown here is derived from an EMBL/GenBank/DDBJ whole genome shotgun (WGS) entry which is preliminary data.</text>
</comment>
<sequence length="1909" mass="201824">MASCEAYNFQARIARGLTQAPDLQQFHALLTTGASSSSCQPGYICAANSSCLPCPHGSFCPSGSRQGSSCPWVAECPSGADYPSFSGSRGFAYAVILLVLLLCHLGFCFWMQKQRHELARAQLAVTQPSSLHSRLNLLQANDGFSRSIQPVALPHPVDVQAWQRFDSRQGDPAPAAADAEFIHGHLHAILKKTEREENSLSGALWHLARPSQNKRAFPGQLCLNSEPFVPNEHGRFIGVVHQDAALQRSLTLREAVEMQLHQAKPSLDARQQREAAGHLLELLGLLPIQSVLVRDVQSSGTAAVMILVSLAITLAARPAVLLLPQLPTAMSADERLALLYFLSKLAAATNINIIVMHGSMSEEEIQACWTVRHEWDMFQMPMAAHGLHQEDVPHSSPAAPGDESALLGSVQQWLLQASGNDENHTALAQPASIPAGFPDDQDILPAFFLPDQVSESGGSTIVTQHNPLFGTSQLSSPRKAVPLQPALRTPSEEEVASAASSITGLTGRRRISAGAGSLVIPGPALRLYGDGRASPVSNDGVGDTSSVLLTEGELSATSSISTINSFAAFHHLIQPQKSPLSDGPHSPSHTLSTASGGSQLSDKQKLVAFAAVQGAPISPAGLPHDAWNDAEPLGTLPLGLADASQLDQEAPRGRRRPFTLPSRQQLAQSGLASRASDVPDEASSFSASQRSTRPSVGPAASASNPIFGGDRPQGRVTVHENMAAWLAADSAASSPDISPQPSLSVPLLRTSVVLQQHASAHVSHSSPAASSSHVAQQSDTSKEPQGEGVLPYWHESSGQGSAASPSSGMRSPFSSSPFSMSPDLLARTQPVDVSWDSQAPDISSVRILHAAYPAESTAAAASCEENGHAPEGSAASALSHSRFPAVNAGIPFRGAVRGNFSFSLATQRSIPSITQLTPPSTSNLQPSQHAATPSRDPNCGMTISHEHPAISRTRKAPLLTAASLESNASGIMLVSNPLAHRSAAGGADIFLNPLISHRSHLAATPSQELPRMVSEELHSHPLAELPEGSDILLELSAPSSVMSSQHLPSHSTSHPSPLGPFGAAVPPAPSRLAAQQESAALPAAETSNPARNTDDGSVLAQRLPAIQQDASSLHAPESSSSIRDTHNGSNMHQDGHESTPMQQPGLGFGQRRPVAEAAEGMDLERAMLSFAHASSDNSSCSPSAPASSNHSFQQALRQQHLHLHRFWRPLRSRAGQQTSAGIQQQSSPIAAGVNSLAARQVQELQQQPEGTTTGWQGLLQNWWPKTKPAHHPDPSGSTPESDAAIADPHQRSTHTDDATGVAVNDLAQDTEPLNRPAANTAFLNNSRLLQHSKASVPDITIEIPAPETLSTPHADNMTLPSNIGNTAADKSSFDTHATDMRHTQTDAKVKGVPFISRLLRLRRESPGQTGTRLMQPSAGPDPEVGHPAHTQEITEMLPRDTNLRGSLQLNQSPVRLRHLRGWLVAVGIGHHQPQQLHGNLEGPLLQHAHSGNAGSANNESEADPDAADTTGPGFYRAPLGLHQFASWARAATREPRPFPRPQHLPRADRPPIHPASSLILRQPRSCCSSGMLNAFRSSLSACSAWICCASHSRPLQPCEAISRSPLGQLQLAVQLVVIQVWRHPCGLIIGDICWTLLAGLVVGAAQGLSPDPSLKRLPADLAVAALALGLVTALASVSLLSPYRLPHVKLPEPAGYLAGCPRYPARSAMLVATLGWQGIAVAVRPALFFGVWAPLALKPAPFAHVYAGGVLTAFWTSAFGILAGLLAPLTVAICGILLTILILALPFSASIPAFDWTSSAGASYLSGSSFGRWCSELSSIAAMQGVDSEEQAALLVPSMARHGFCRLDRLSAALHSVALNPSQLVAIAQQLQAQPGELCNEFTQAGIASMVVQASVLILLVAFLMLRPL</sequence>
<feature type="compositionally biased region" description="Polar residues" evidence="1">
    <location>
        <begin position="913"/>
        <end position="931"/>
    </location>
</feature>
<evidence type="ECO:0000256" key="2">
    <source>
        <dbReference type="SAM" id="Phobius"/>
    </source>
</evidence>
<feature type="transmembrane region" description="Helical" evidence="2">
    <location>
        <begin position="1885"/>
        <end position="1906"/>
    </location>
</feature>
<reference evidence="3 4" key="1">
    <citation type="journal article" date="2024" name="Nat. Commun.">
        <title>Phylogenomics reveals the evolutionary origins of lichenization in chlorophyte algae.</title>
        <authorList>
            <person name="Puginier C."/>
            <person name="Libourel C."/>
            <person name="Otte J."/>
            <person name="Skaloud P."/>
            <person name="Haon M."/>
            <person name="Grisel S."/>
            <person name="Petersen M."/>
            <person name="Berrin J.G."/>
            <person name="Delaux P.M."/>
            <person name="Dal Grande F."/>
            <person name="Keller J."/>
        </authorList>
    </citation>
    <scope>NUCLEOTIDE SEQUENCE [LARGE SCALE GENOMIC DNA]</scope>
    <source>
        <strain evidence="3 4">SAG 2145</strain>
    </source>
</reference>
<keyword evidence="2" id="KW-0812">Transmembrane</keyword>
<evidence type="ECO:0008006" key="5">
    <source>
        <dbReference type="Google" id="ProtNLM"/>
    </source>
</evidence>
<feature type="compositionally biased region" description="Low complexity" evidence="1">
    <location>
        <begin position="1043"/>
        <end position="1056"/>
    </location>
</feature>
<feature type="region of interest" description="Disordered" evidence="1">
    <location>
        <begin position="1532"/>
        <end position="1552"/>
    </location>
</feature>
<protein>
    <recommendedName>
        <fullName evidence="5">ABC transporter domain-containing protein</fullName>
    </recommendedName>
</protein>
<evidence type="ECO:0000313" key="4">
    <source>
        <dbReference type="Proteomes" id="UP001438707"/>
    </source>
</evidence>
<evidence type="ECO:0000256" key="1">
    <source>
        <dbReference type="SAM" id="MobiDB-lite"/>
    </source>
</evidence>
<feature type="region of interest" description="Disordered" evidence="1">
    <location>
        <begin position="1406"/>
        <end position="1425"/>
    </location>
</feature>
<feature type="region of interest" description="Disordered" evidence="1">
    <location>
        <begin position="758"/>
        <end position="818"/>
    </location>
</feature>
<feature type="region of interest" description="Disordered" evidence="1">
    <location>
        <begin position="576"/>
        <end position="598"/>
    </location>
</feature>